<keyword evidence="2" id="KW-0004">4Fe-4S</keyword>
<dbReference type="SUPFAM" id="SSF50692">
    <property type="entry name" value="ADC-like"/>
    <property type="match status" value="1"/>
</dbReference>
<comment type="similarity">
    <text evidence="1">Belongs to the prokaryotic molybdopterin-containing oxidoreductase family.</text>
</comment>
<protein>
    <submittedName>
        <fullName evidence="10">Unannotated protein</fullName>
    </submittedName>
</protein>
<dbReference type="InterPro" id="IPR006656">
    <property type="entry name" value="Mopterin_OxRdtase"/>
</dbReference>
<dbReference type="InterPro" id="IPR009010">
    <property type="entry name" value="Asp_de-COase-like_dom_sf"/>
</dbReference>
<evidence type="ECO:0000259" key="9">
    <source>
        <dbReference type="PROSITE" id="PS51669"/>
    </source>
</evidence>
<keyword evidence="3" id="KW-0500">Molybdenum</keyword>
<evidence type="ECO:0000313" key="10">
    <source>
        <dbReference type="EMBL" id="CAB4617181.1"/>
    </source>
</evidence>
<dbReference type="PANTHER" id="PTHR43742:SF9">
    <property type="entry name" value="TETRATHIONATE REDUCTASE SUBUNIT A"/>
    <property type="match status" value="1"/>
</dbReference>
<dbReference type="GO" id="GO:0043546">
    <property type="term" value="F:molybdopterin cofactor binding"/>
    <property type="evidence" value="ECO:0007669"/>
    <property type="project" value="InterPro"/>
</dbReference>
<evidence type="ECO:0000256" key="4">
    <source>
        <dbReference type="ARBA" id="ARBA00022723"/>
    </source>
</evidence>
<accession>A0A6J6HT01</accession>
<reference evidence="10" key="1">
    <citation type="submission" date="2020-05" db="EMBL/GenBank/DDBJ databases">
        <authorList>
            <person name="Chiriac C."/>
            <person name="Salcher M."/>
            <person name="Ghai R."/>
            <person name="Kavagutti S V."/>
        </authorList>
    </citation>
    <scope>NUCLEOTIDE SEQUENCE</scope>
</reference>
<evidence type="ECO:0000256" key="5">
    <source>
        <dbReference type="ARBA" id="ARBA00022729"/>
    </source>
</evidence>
<evidence type="ECO:0000256" key="8">
    <source>
        <dbReference type="ARBA" id="ARBA00023014"/>
    </source>
</evidence>
<dbReference type="InterPro" id="IPR050612">
    <property type="entry name" value="Prok_Mopterin_Oxidored"/>
</dbReference>
<dbReference type="Gene3D" id="3.40.228.10">
    <property type="entry name" value="Dimethylsulfoxide Reductase, domain 2"/>
    <property type="match status" value="1"/>
</dbReference>
<dbReference type="InterPro" id="IPR006657">
    <property type="entry name" value="MoPterin_dinucl-bd_dom"/>
</dbReference>
<proteinExistence type="inferred from homology"/>
<organism evidence="10">
    <name type="scientific">freshwater metagenome</name>
    <dbReference type="NCBI Taxonomy" id="449393"/>
    <lineage>
        <taxon>unclassified sequences</taxon>
        <taxon>metagenomes</taxon>
        <taxon>ecological metagenomes</taxon>
    </lineage>
</organism>
<dbReference type="SMART" id="SM00926">
    <property type="entry name" value="Molybdop_Fe4S4"/>
    <property type="match status" value="1"/>
</dbReference>
<gene>
    <name evidence="10" type="ORF">UFOPK1835_01485</name>
</gene>
<evidence type="ECO:0000256" key="3">
    <source>
        <dbReference type="ARBA" id="ARBA00022505"/>
    </source>
</evidence>
<dbReference type="EMBL" id="CAEZUP010000070">
    <property type="protein sequence ID" value="CAB4617181.1"/>
    <property type="molecule type" value="Genomic_DNA"/>
</dbReference>
<keyword evidence="8" id="KW-0411">Iron-sulfur</keyword>
<dbReference type="Pfam" id="PF01568">
    <property type="entry name" value="Molydop_binding"/>
    <property type="match status" value="1"/>
</dbReference>
<dbReference type="PROSITE" id="PS51669">
    <property type="entry name" value="4FE4S_MOW_BIS_MGD"/>
    <property type="match status" value="1"/>
</dbReference>
<keyword evidence="4" id="KW-0479">Metal-binding</keyword>
<evidence type="ECO:0000256" key="6">
    <source>
        <dbReference type="ARBA" id="ARBA00023002"/>
    </source>
</evidence>
<dbReference type="PANTHER" id="PTHR43742">
    <property type="entry name" value="TRIMETHYLAMINE-N-OXIDE REDUCTASE"/>
    <property type="match status" value="1"/>
</dbReference>
<dbReference type="GO" id="GO:0051539">
    <property type="term" value="F:4 iron, 4 sulfur cluster binding"/>
    <property type="evidence" value="ECO:0007669"/>
    <property type="project" value="UniProtKB-KW"/>
</dbReference>
<dbReference type="GO" id="GO:0016491">
    <property type="term" value="F:oxidoreductase activity"/>
    <property type="evidence" value="ECO:0007669"/>
    <property type="project" value="UniProtKB-KW"/>
</dbReference>
<keyword evidence="5" id="KW-0732">Signal</keyword>
<dbReference type="SUPFAM" id="SSF53706">
    <property type="entry name" value="Formate dehydrogenase/DMSO reductase, domains 1-3"/>
    <property type="match status" value="1"/>
</dbReference>
<feature type="domain" description="4Fe-4S Mo/W bis-MGD-type" evidence="9">
    <location>
        <begin position="5"/>
        <end position="61"/>
    </location>
</feature>
<sequence length="668" mass="69602">MVDSAVDTLSFCRICAAACGIVVTTDSGIVVKVRGDAEHPVSRGYTCAKGRALPQLHHSADRLDAPRLRGNDVTWDVMLDDLATVIGATSAAGGPDSIALYLATGLAYDSVGQVASGMWMGSLGSSSFYTAATVDNAPVLVAAEMVAGHPMLNPVWDPEAPGLLLLIGTNPVVSHGYGTTLPDPVRRLRDYRDAGGSVWVLDPRRTESAAHADEYLAVRPGSDVAVLAALAKELLLTSSNLTHLGEACDADDIALLRIALEPFTLGNAALAADVSLAHLEELVVALKANHGSVAAFCGTGTTMARDGVLVEWLRWVILILTDSLDRPEGMRFNRGVVNQLRPAKPGSGAAPGPRSRPDLGRVAGQMPVAALVDEIEAGSVRVLVVTGGNPLSAFPEPDRLRDALASLDALVVIDVADTELVSLATHALPALAQLERSDLALAEHVALRSGMQFTPAVVPAGAQRRSLLWMFASLADRCGSSLLGGAAPDEVSDETFLSGLLGHGPFDAGDVIAAGPHGVDLEPTYGWVRSTMLPDARWRIAPGALLSRLARHLGPETGLVLIPRREANWSNSVRVAGAGDEPVIRLNPVDASRVGVGEGSWVALQSAYGSLVATVQLDESLRPGAVSVTHGHPGSLTGTLTSAHRDVDELTAMPLASGLPVSIQSLGM</sequence>
<evidence type="ECO:0000256" key="2">
    <source>
        <dbReference type="ARBA" id="ARBA00022485"/>
    </source>
</evidence>
<dbReference type="GO" id="GO:0046872">
    <property type="term" value="F:metal ion binding"/>
    <property type="evidence" value="ECO:0007669"/>
    <property type="project" value="UniProtKB-KW"/>
</dbReference>
<keyword evidence="7" id="KW-0408">Iron</keyword>
<evidence type="ECO:0000256" key="7">
    <source>
        <dbReference type="ARBA" id="ARBA00023004"/>
    </source>
</evidence>
<dbReference type="Gene3D" id="2.40.40.20">
    <property type="match status" value="1"/>
</dbReference>
<dbReference type="CDD" id="cd02775">
    <property type="entry name" value="MopB_CT"/>
    <property type="match status" value="1"/>
</dbReference>
<dbReference type="Pfam" id="PF00384">
    <property type="entry name" value="Molybdopterin"/>
    <property type="match status" value="1"/>
</dbReference>
<dbReference type="Pfam" id="PF04879">
    <property type="entry name" value="Molybdop_Fe4S4"/>
    <property type="match status" value="1"/>
</dbReference>
<keyword evidence="6" id="KW-0560">Oxidoreductase</keyword>
<dbReference type="Gene3D" id="3.40.50.740">
    <property type="match status" value="1"/>
</dbReference>
<dbReference type="AlphaFoldDB" id="A0A6J6HT01"/>
<evidence type="ECO:0000256" key="1">
    <source>
        <dbReference type="ARBA" id="ARBA00010312"/>
    </source>
</evidence>
<dbReference type="InterPro" id="IPR006963">
    <property type="entry name" value="Mopterin_OxRdtase_4Fe-4S_dom"/>
</dbReference>
<name>A0A6J6HT01_9ZZZZ</name>
<dbReference type="Gene3D" id="2.20.25.90">
    <property type="entry name" value="ADC-like domains"/>
    <property type="match status" value="1"/>
</dbReference>